<feature type="domain" description="HTH rpiR-type" evidence="4">
    <location>
        <begin position="4"/>
        <end position="80"/>
    </location>
</feature>
<comment type="caution">
    <text evidence="6">The sequence shown here is derived from an EMBL/GenBank/DDBJ whole genome shotgun (WGS) entry which is preliminary data.</text>
</comment>
<dbReference type="InterPro" id="IPR047640">
    <property type="entry name" value="RpiR-like"/>
</dbReference>
<dbReference type="SUPFAM" id="SSF46689">
    <property type="entry name" value="Homeodomain-like"/>
    <property type="match status" value="1"/>
</dbReference>
<dbReference type="PROSITE" id="PS51071">
    <property type="entry name" value="HTH_RPIR"/>
    <property type="match status" value="1"/>
</dbReference>
<evidence type="ECO:0000256" key="1">
    <source>
        <dbReference type="ARBA" id="ARBA00023015"/>
    </source>
</evidence>
<protein>
    <submittedName>
        <fullName evidence="6">MurR/RpiR family transcriptional regulator</fullName>
    </submittedName>
</protein>
<dbReference type="InterPro" id="IPR036388">
    <property type="entry name" value="WH-like_DNA-bd_sf"/>
</dbReference>
<evidence type="ECO:0000256" key="3">
    <source>
        <dbReference type="ARBA" id="ARBA00023163"/>
    </source>
</evidence>
<dbReference type="Pfam" id="PF01380">
    <property type="entry name" value="SIS"/>
    <property type="match status" value="1"/>
</dbReference>
<dbReference type="InterPro" id="IPR046348">
    <property type="entry name" value="SIS_dom_sf"/>
</dbReference>
<dbReference type="PANTHER" id="PTHR30514">
    <property type="entry name" value="GLUCOKINASE"/>
    <property type="match status" value="1"/>
</dbReference>
<proteinExistence type="predicted"/>
<dbReference type="EMBL" id="JADBEO010000008">
    <property type="protein sequence ID" value="MDR4305989.1"/>
    <property type="molecule type" value="Genomic_DNA"/>
</dbReference>
<evidence type="ECO:0000313" key="6">
    <source>
        <dbReference type="EMBL" id="MDR4305989.1"/>
    </source>
</evidence>
<dbReference type="PANTHER" id="PTHR30514:SF18">
    <property type="entry name" value="RPIR-FAMILY TRANSCRIPTIONAL REGULATOR"/>
    <property type="match status" value="1"/>
</dbReference>
<dbReference type="InterPro" id="IPR035472">
    <property type="entry name" value="RpiR-like_SIS"/>
</dbReference>
<evidence type="ECO:0000256" key="2">
    <source>
        <dbReference type="ARBA" id="ARBA00023125"/>
    </source>
</evidence>
<organism evidence="6 7">
    <name type="scientific">Chelatococcus sambhunathii</name>
    <dbReference type="NCBI Taxonomy" id="363953"/>
    <lineage>
        <taxon>Bacteria</taxon>
        <taxon>Pseudomonadati</taxon>
        <taxon>Pseudomonadota</taxon>
        <taxon>Alphaproteobacteria</taxon>
        <taxon>Hyphomicrobiales</taxon>
        <taxon>Chelatococcaceae</taxon>
        <taxon>Chelatococcus</taxon>
    </lineage>
</organism>
<gene>
    <name evidence="6" type="ORF">IHQ68_05065</name>
</gene>
<dbReference type="CDD" id="cd05013">
    <property type="entry name" value="SIS_RpiR"/>
    <property type="match status" value="1"/>
</dbReference>
<keyword evidence="2" id="KW-0238">DNA-binding</keyword>
<keyword evidence="3" id="KW-0804">Transcription</keyword>
<keyword evidence="7" id="KW-1185">Reference proteome</keyword>
<accession>A0ABU1DD77</accession>
<dbReference type="RefSeq" id="WP_309389457.1">
    <property type="nucleotide sequence ID" value="NZ_JADBEO010000008.1"/>
</dbReference>
<dbReference type="PROSITE" id="PS51464">
    <property type="entry name" value="SIS"/>
    <property type="match status" value="1"/>
</dbReference>
<dbReference type="Gene3D" id="1.10.10.10">
    <property type="entry name" value="Winged helix-like DNA-binding domain superfamily/Winged helix DNA-binding domain"/>
    <property type="match status" value="1"/>
</dbReference>
<evidence type="ECO:0000313" key="7">
    <source>
        <dbReference type="Proteomes" id="UP001181622"/>
    </source>
</evidence>
<dbReference type="SUPFAM" id="SSF53697">
    <property type="entry name" value="SIS domain"/>
    <property type="match status" value="1"/>
</dbReference>
<keyword evidence="1" id="KW-0805">Transcription regulation</keyword>
<feature type="domain" description="SIS" evidence="5">
    <location>
        <begin position="130"/>
        <end position="267"/>
    </location>
</feature>
<dbReference type="InterPro" id="IPR000281">
    <property type="entry name" value="HTH_RpiR"/>
</dbReference>
<name>A0ABU1DD77_9HYPH</name>
<dbReference type="Pfam" id="PF01418">
    <property type="entry name" value="HTH_6"/>
    <property type="match status" value="1"/>
</dbReference>
<evidence type="ECO:0000259" key="4">
    <source>
        <dbReference type="PROSITE" id="PS51071"/>
    </source>
</evidence>
<sequence length="295" mass="30469">MDQPGLRDAIVRSFDDMSEQLQSAARYVLDEPSDVALLSMREQARRAGVKPATMTRLAQALGLSGYEEVKAAHARAVRDAGAGFASDAGARFEAQKLKGDRAVAAEVATAIAGNVSKLAEPDSLERLVAAAERLAGASRVFCLGLRASHPAAWHLGYVLSLIGDGVVQLDAPGGSGGDALARARAGDVLFVVSVHPYTRAAVQLAEIARARGCAVVAVTDSPVAPLARLADVAIFASTASPSFFHVMSPCFAVAEILAAIVAGRRGEAAVEGLRGVDAHLAALDAHIVDGSRRAS</sequence>
<dbReference type="Proteomes" id="UP001181622">
    <property type="component" value="Unassembled WGS sequence"/>
</dbReference>
<dbReference type="InterPro" id="IPR009057">
    <property type="entry name" value="Homeodomain-like_sf"/>
</dbReference>
<dbReference type="InterPro" id="IPR001347">
    <property type="entry name" value="SIS_dom"/>
</dbReference>
<reference evidence="6" key="1">
    <citation type="submission" date="2020-10" db="EMBL/GenBank/DDBJ databases">
        <authorList>
            <person name="Abbas A."/>
            <person name="Razzaq R."/>
            <person name="Waqas M."/>
            <person name="Abbas N."/>
            <person name="Nielsen T.K."/>
            <person name="Hansen L.H."/>
            <person name="Hussain S."/>
            <person name="Shahid M."/>
        </authorList>
    </citation>
    <scope>NUCLEOTIDE SEQUENCE</scope>
    <source>
        <strain evidence="6">S14</strain>
    </source>
</reference>
<dbReference type="Gene3D" id="3.40.50.10490">
    <property type="entry name" value="Glucose-6-phosphate isomerase like protein, domain 1"/>
    <property type="match status" value="1"/>
</dbReference>
<evidence type="ECO:0000259" key="5">
    <source>
        <dbReference type="PROSITE" id="PS51464"/>
    </source>
</evidence>